<accession>A0A8T0SJ82</accession>
<comment type="caution">
    <text evidence="2">The sequence shown here is derived from an EMBL/GenBank/DDBJ whole genome shotgun (WGS) entry which is preliminary data.</text>
</comment>
<name>A0A8T0SJ82_PANVG</name>
<evidence type="ECO:0000313" key="2">
    <source>
        <dbReference type="EMBL" id="KAG2598530.1"/>
    </source>
</evidence>
<protein>
    <submittedName>
        <fullName evidence="2">Uncharacterized protein</fullName>
    </submittedName>
</protein>
<gene>
    <name evidence="2" type="ORF">PVAP13_5KG342007</name>
</gene>
<keyword evidence="3" id="KW-1185">Reference proteome</keyword>
<feature type="region of interest" description="Disordered" evidence="1">
    <location>
        <begin position="141"/>
        <end position="171"/>
    </location>
</feature>
<dbReference type="Proteomes" id="UP000823388">
    <property type="component" value="Chromosome 5K"/>
</dbReference>
<evidence type="ECO:0000313" key="3">
    <source>
        <dbReference type="Proteomes" id="UP000823388"/>
    </source>
</evidence>
<reference evidence="2" key="1">
    <citation type="submission" date="2020-05" db="EMBL/GenBank/DDBJ databases">
        <title>WGS assembly of Panicum virgatum.</title>
        <authorList>
            <person name="Lovell J.T."/>
            <person name="Jenkins J."/>
            <person name="Shu S."/>
            <person name="Juenger T.E."/>
            <person name="Schmutz J."/>
        </authorList>
    </citation>
    <scope>NUCLEOTIDE SEQUENCE</scope>
    <source>
        <strain evidence="2">AP13</strain>
    </source>
</reference>
<proteinExistence type="predicted"/>
<dbReference type="AlphaFoldDB" id="A0A8T0SJ82"/>
<feature type="compositionally biased region" description="Low complexity" evidence="1">
    <location>
        <begin position="152"/>
        <end position="171"/>
    </location>
</feature>
<feature type="compositionally biased region" description="Basic and acidic residues" evidence="1">
    <location>
        <begin position="86"/>
        <end position="96"/>
    </location>
</feature>
<evidence type="ECO:0000256" key="1">
    <source>
        <dbReference type="SAM" id="MobiDB-lite"/>
    </source>
</evidence>
<feature type="region of interest" description="Disordered" evidence="1">
    <location>
        <begin position="74"/>
        <end position="107"/>
    </location>
</feature>
<sequence length="203" mass="21332">MTVTSRRRGSTPVYYLVLTFFSSTDVTRGALPVPTTFRTLGGHLPLRLVPPTTSITDRVTLPLGRFLLVLPRSSASGPPLPSPPQARRDSSAEIRRGSNPLPAQPPAAAAAAGIGSLQLAKPAHLMSIFLPAPWWMRGTCPGSTRRPHPDLAAAAAPPGGETTTTTPCSPGPWARGGPCFALLRSRPEGRPAGSARRLLLLAL</sequence>
<dbReference type="EMBL" id="CM029045">
    <property type="protein sequence ID" value="KAG2598530.1"/>
    <property type="molecule type" value="Genomic_DNA"/>
</dbReference>
<organism evidence="2 3">
    <name type="scientific">Panicum virgatum</name>
    <name type="common">Blackwell switchgrass</name>
    <dbReference type="NCBI Taxonomy" id="38727"/>
    <lineage>
        <taxon>Eukaryota</taxon>
        <taxon>Viridiplantae</taxon>
        <taxon>Streptophyta</taxon>
        <taxon>Embryophyta</taxon>
        <taxon>Tracheophyta</taxon>
        <taxon>Spermatophyta</taxon>
        <taxon>Magnoliopsida</taxon>
        <taxon>Liliopsida</taxon>
        <taxon>Poales</taxon>
        <taxon>Poaceae</taxon>
        <taxon>PACMAD clade</taxon>
        <taxon>Panicoideae</taxon>
        <taxon>Panicodae</taxon>
        <taxon>Paniceae</taxon>
        <taxon>Panicinae</taxon>
        <taxon>Panicum</taxon>
        <taxon>Panicum sect. Hiantes</taxon>
    </lineage>
</organism>